<gene>
    <name evidence="2" type="ORF">INT46_009276</name>
</gene>
<organism evidence="2 3">
    <name type="scientific">Mucor plumbeus</name>
    <dbReference type="NCBI Taxonomy" id="97098"/>
    <lineage>
        <taxon>Eukaryota</taxon>
        <taxon>Fungi</taxon>
        <taxon>Fungi incertae sedis</taxon>
        <taxon>Mucoromycota</taxon>
        <taxon>Mucoromycotina</taxon>
        <taxon>Mucoromycetes</taxon>
        <taxon>Mucorales</taxon>
        <taxon>Mucorineae</taxon>
        <taxon>Mucoraceae</taxon>
        <taxon>Mucor</taxon>
    </lineage>
</organism>
<sequence length="177" mass="20242">MDQTQILDPNFYATASTAITNIIPTATTSTHIPTGIPFDQYQQASHQQAYIYNEQQQQQQQQQQQYQSIDFFYETPQIQPTPSSSHTYTTTNTTNNTINNIIPTASTSYQTPMTTKPLDNSATATVDEDYVQNLANELQHTKQLLSQYQLRTEQLMELVKKQTDKISELRDQLANKK</sequence>
<protein>
    <submittedName>
        <fullName evidence="2">Uncharacterized protein</fullName>
    </submittedName>
</protein>
<evidence type="ECO:0000313" key="2">
    <source>
        <dbReference type="EMBL" id="KAG2191086.1"/>
    </source>
</evidence>
<reference evidence="2" key="1">
    <citation type="submission" date="2020-12" db="EMBL/GenBank/DDBJ databases">
        <title>Metabolic potential, ecology and presence of endohyphal bacteria is reflected in genomic diversity of Mucoromycotina.</title>
        <authorList>
            <person name="Muszewska A."/>
            <person name="Okrasinska A."/>
            <person name="Steczkiewicz K."/>
            <person name="Drgas O."/>
            <person name="Orlowska M."/>
            <person name="Perlinska-Lenart U."/>
            <person name="Aleksandrzak-Piekarczyk T."/>
            <person name="Szatraj K."/>
            <person name="Zielenkiewicz U."/>
            <person name="Pilsyk S."/>
            <person name="Malc E."/>
            <person name="Mieczkowski P."/>
            <person name="Kruszewska J.S."/>
            <person name="Biernat P."/>
            <person name="Pawlowska J."/>
        </authorList>
    </citation>
    <scope>NUCLEOTIDE SEQUENCE</scope>
    <source>
        <strain evidence="2">CBS 226.32</strain>
    </source>
</reference>
<evidence type="ECO:0000256" key="1">
    <source>
        <dbReference type="SAM" id="Coils"/>
    </source>
</evidence>
<dbReference type="AlphaFoldDB" id="A0A8H7QGL0"/>
<accession>A0A8H7QGL0</accession>
<dbReference type="OrthoDB" id="2285273at2759"/>
<proteinExistence type="predicted"/>
<evidence type="ECO:0000313" key="3">
    <source>
        <dbReference type="Proteomes" id="UP000650833"/>
    </source>
</evidence>
<keyword evidence="1" id="KW-0175">Coiled coil</keyword>
<dbReference type="Proteomes" id="UP000650833">
    <property type="component" value="Unassembled WGS sequence"/>
</dbReference>
<keyword evidence="3" id="KW-1185">Reference proteome</keyword>
<name>A0A8H7QGL0_9FUNG</name>
<comment type="caution">
    <text evidence="2">The sequence shown here is derived from an EMBL/GenBank/DDBJ whole genome shotgun (WGS) entry which is preliminary data.</text>
</comment>
<feature type="coiled-coil region" evidence="1">
    <location>
        <begin position="131"/>
        <end position="172"/>
    </location>
</feature>
<dbReference type="EMBL" id="JAEPRC010000867">
    <property type="protein sequence ID" value="KAG2191086.1"/>
    <property type="molecule type" value="Genomic_DNA"/>
</dbReference>